<comment type="subcellular location">
    <subcellularLocation>
        <location evidence="1 8">Cell membrane</location>
        <topology evidence="1 8">Peripheral membrane protein</topology>
    </subcellularLocation>
</comment>
<dbReference type="PANTHER" id="PTHR13822:SF10">
    <property type="entry name" value="ATP SYNTHASE EPSILON CHAIN, CHLOROPLASTIC"/>
    <property type="match status" value="1"/>
</dbReference>
<feature type="domain" description="ATP synthase epsilon subunit C-terminal" evidence="11">
    <location>
        <begin position="85"/>
        <end position="130"/>
    </location>
</feature>
<keyword evidence="10" id="KW-0175">Coiled coil</keyword>
<keyword evidence="14" id="KW-1185">Reference proteome</keyword>
<evidence type="ECO:0000313" key="13">
    <source>
        <dbReference type="EMBL" id="BBE32027.1"/>
    </source>
</evidence>
<evidence type="ECO:0000256" key="2">
    <source>
        <dbReference type="ARBA" id="ARBA00005712"/>
    </source>
</evidence>
<dbReference type="Pfam" id="PF02823">
    <property type="entry name" value="ATP-synt_DE_N"/>
    <property type="match status" value="1"/>
</dbReference>
<dbReference type="SUPFAM" id="SSF46604">
    <property type="entry name" value="Epsilon subunit of F1F0-ATP synthase C-terminal domain"/>
    <property type="match status" value="1"/>
</dbReference>
<dbReference type="NCBIfam" id="TIGR01216">
    <property type="entry name" value="ATP_synt_epsi"/>
    <property type="match status" value="1"/>
</dbReference>
<comment type="subunit">
    <text evidence="8 9">F-type ATPases have 2 components, CF(1) - the catalytic core - and CF(0) - the membrane proton channel. CF(1) has five subunits: alpha(3), beta(3), gamma(1), delta(1), epsilon(1). CF(0) has three main subunits: a, b and c.</text>
</comment>
<evidence type="ECO:0000256" key="7">
    <source>
        <dbReference type="ARBA" id="ARBA00023310"/>
    </source>
</evidence>
<protein>
    <recommendedName>
        <fullName evidence="8">ATP synthase epsilon chain</fullName>
    </recommendedName>
    <alternativeName>
        <fullName evidence="8">ATP synthase F1 sector epsilon subunit</fullName>
    </alternativeName>
    <alternativeName>
        <fullName evidence="8">F-ATPase epsilon subunit</fullName>
    </alternativeName>
</protein>
<evidence type="ECO:0000256" key="8">
    <source>
        <dbReference type="HAMAP-Rule" id="MF_00530"/>
    </source>
</evidence>
<dbReference type="GO" id="GO:0046933">
    <property type="term" value="F:proton-transporting ATP synthase activity, rotational mechanism"/>
    <property type="evidence" value="ECO:0007669"/>
    <property type="project" value="UniProtKB-UniRule"/>
</dbReference>
<keyword evidence="5 8" id="KW-0472">Membrane</keyword>
<name>A0A7G1GAB2_9BACT</name>
<dbReference type="RefSeq" id="WP_190614885.1">
    <property type="nucleotide sequence ID" value="NZ_AP018712.1"/>
</dbReference>
<dbReference type="InParanoid" id="A0A7G1GAB2"/>
<dbReference type="Gene3D" id="2.60.15.10">
    <property type="entry name" value="F0F1 ATP synthase delta/epsilon subunit, N-terminal"/>
    <property type="match status" value="1"/>
</dbReference>
<feature type="coiled-coil region" evidence="10">
    <location>
        <begin position="89"/>
        <end position="120"/>
    </location>
</feature>
<evidence type="ECO:0000259" key="12">
    <source>
        <dbReference type="Pfam" id="PF02823"/>
    </source>
</evidence>
<reference evidence="13 14" key="1">
    <citation type="submission" date="2018-06" db="EMBL/GenBank/DDBJ databases">
        <title>Genome sequencing of Oceanotoga sp. sy52.</title>
        <authorList>
            <person name="Mori K."/>
        </authorList>
    </citation>
    <scope>NUCLEOTIDE SEQUENCE [LARGE SCALE GENOMIC DNA]</scope>
    <source>
        <strain evidence="14">sy52</strain>
    </source>
</reference>
<evidence type="ECO:0000256" key="1">
    <source>
        <dbReference type="ARBA" id="ARBA00004202"/>
    </source>
</evidence>
<evidence type="ECO:0000259" key="11">
    <source>
        <dbReference type="Pfam" id="PF00401"/>
    </source>
</evidence>
<dbReference type="GO" id="GO:0005524">
    <property type="term" value="F:ATP binding"/>
    <property type="evidence" value="ECO:0007669"/>
    <property type="project" value="UniProtKB-UniRule"/>
</dbReference>
<accession>A0A7G1GAB2</accession>
<keyword evidence="4 8" id="KW-0406">Ion transport</keyword>
<keyword evidence="8" id="KW-1003">Cell membrane</keyword>
<evidence type="ECO:0000256" key="4">
    <source>
        <dbReference type="ARBA" id="ARBA00023065"/>
    </source>
</evidence>
<dbReference type="FunCoup" id="A0A7G1GAB2">
    <property type="interactions" value="338"/>
</dbReference>
<evidence type="ECO:0000256" key="10">
    <source>
        <dbReference type="SAM" id="Coils"/>
    </source>
</evidence>
<dbReference type="AlphaFoldDB" id="A0A7G1GAB2"/>
<organism evidence="13 14">
    <name type="scientific">Tepiditoga spiralis</name>
    <dbReference type="NCBI Taxonomy" id="2108365"/>
    <lineage>
        <taxon>Bacteria</taxon>
        <taxon>Thermotogati</taxon>
        <taxon>Thermotogota</taxon>
        <taxon>Thermotogae</taxon>
        <taxon>Petrotogales</taxon>
        <taxon>Petrotogaceae</taxon>
        <taxon>Tepiditoga</taxon>
    </lineage>
</organism>
<evidence type="ECO:0000256" key="5">
    <source>
        <dbReference type="ARBA" id="ARBA00023136"/>
    </source>
</evidence>
<evidence type="ECO:0000256" key="3">
    <source>
        <dbReference type="ARBA" id="ARBA00022448"/>
    </source>
</evidence>
<keyword evidence="3 8" id="KW-0813">Transport</keyword>
<sequence>MFKLKIVTPNGIFKELDVEYAEFTTVDGSMGVLTDRLPIVSRLKVSSLLVKDKEENNHVFAINGGVLEMDGKELIILTTDAENPEDIDVDTAMKAIETAKNQLKQSNDTIEKTKLNAEIEKNIVRINVAKTK</sequence>
<dbReference type="CDD" id="cd12152">
    <property type="entry name" value="F1-ATPase_delta"/>
    <property type="match status" value="1"/>
</dbReference>
<comment type="similarity">
    <text evidence="2 8 9">Belongs to the ATPase epsilon chain family.</text>
</comment>
<dbReference type="KEGG" id="ocy:OSSY52_21680"/>
<keyword evidence="7 8" id="KW-0066">ATP synthesis</keyword>
<dbReference type="InterPro" id="IPR001469">
    <property type="entry name" value="ATP_synth_F1_dsu/esu"/>
</dbReference>
<dbReference type="EMBL" id="AP018712">
    <property type="protein sequence ID" value="BBE32027.1"/>
    <property type="molecule type" value="Genomic_DNA"/>
</dbReference>
<evidence type="ECO:0000256" key="9">
    <source>
        <dbReference type="RuleBase" id="RU003656"/>
    </source>
</evidence>
<comment type="function">
    <text evidence="8">Produces ATP from ADP in the presence of a proton gradient across the membrane.</text>
</comment>
<dbReference type="GO" id="GO:0045259">
    <property type="term" value="C:proton-transporting ATP synthase complex"/>
    <property type="evidence" value="ECO:0007669"/>
    <property type="project" value="UniProtKB-KW"/>
</dbReference>
<dbReference type="InterPro" id="IPR036794">
    <property type="entry name" value="ATP_F1_dsu/esu_C_sf"/>
</dbReference>
<gene>
    <name evidence="8" type="primary">atpC</name>
    <name evidence="13" type="ORF">OSSY52_21680</name>
</gene>
<keyword evidence="6 8" id="KW-0139">CF(1)</keyword>
<evidence type="ECO:0000256" key="6">
    <source>
        <dbReference type="ARBA" id="ARBA00023196"/>
    </source>
</evidence>
<dbReference type="HAMAP" id="MF_00530">
    <property type="entry name" value="ATP_synth_epsil_bac"/>
    <property type="match status" value="1"/>
</dbReference>
<evidence type="ECO:0000313" key="14">
    <source>
        <dbReference type="Proteomes" id="UP000516361"/>
    </source>
</evidence>
<dbReference type="InterPro" id="IPR020547">
    <property type="entry name" value="ATP_synth_F1_esu_C"/>
</dbReference>
<proteinExistence type="inferred from homology"/>
<dbReference type="InterPro" id="IPR036771">
    <property type="entry name" value="ATPsynth_dsu/esu_N"/>
</dbReference>
<dbReference type="PANTHER" id="PTHR13822">
    <property type="entry name" value="ATP SYNTHASE DELTA/EPSILON CHAIN"/>
    <property type="match status" value="1"/>
</dbReference>
<dbReference type="InterPro" id="IPR020546">
    <property type="entry name" value="ATP_synth_F1_dsu/esu_N"/>
</dbReference>
<dbReference type="GO" id="GO:0005886">
    <property type="term" value="C:plasma membrane"/>
    <property type="evidence" value="ECO:0007669"/>
    <property type="project" value="UniProtKB-SubCell"/>
</dbReference>
<keyword evidence="8" id="KW-0375">Hydrogen ion transport</keyword>
<dbReference type="SUPFAM" id="SSF51344">
    <property type="entry name" value="Epsilon subunit of F1F0-ATP synthase N-terminal domain"/>
    <property type="match status" value="1"/>
</dbReference>
<dbReference type="Pfam" id="PF00401">
    <property type="entry name" value="ATP-synt_DE"/>
    <property type="match status" value="1"/>
</dbReference>
<feature type="domain" description="ATP synthase F1 complex delta/epsilon subunit N-terminal" evidence="12">
    <location>
        <begin position="2"/>
        <end position="81"/>
    </location>
</feature>
<dbReference type="Proteomes" id="UP000516361">
    <property type="component" value="Chromosome"/>
</dbReference>